<dbReference type="InterPro" id="IPR012644">
    <property type="entry name" value="CHP02300_FYDLN_acid"/>
</dbReference>
<comment type="caution">
    <text evidence="5">The sequence shown here is derived from an EMBL/GenBank/DDBJ whole genome shotgun (WGS) entry which is preliminary data.</text>
</comment>
<keyword evidence="2" id="KW-0067">ATP-binding</keyword>
<gene>
    <name evidence="5" type="ORF">DFR50_11122</name>
</gene>
<dbReference type="Proteomes" id="UP000253529">
    <property type="component" value="Unassembled WGS sequence"/>
</dbReference>
<name>A0A366FIG2_9HYPH</name>
<dbReference type="CDD" id="cd18809">
    <property type="entry name" value="SF1_C_RecD"/>
    <property type="match status" value="1"/>
</dbReference>
<feature type="compositionally biased region" description="Low complexity" evidence="3">
    <location>
        <begin position="46"/>
        <end position="55"/>
    </location>
</feature>
<evidence type="ECO:0000259" key="4">
    <source>
        <dbReference type="Pfam" id="PF13538"/>
    </source>
</evidence>
<feature type="region of interest" description="Disordered" evidence="3">
    <location>
        <begin position="46"/>
        <end position="82"/>
    </location>
</feature>
<dbReference type="Pfam" id="PF13538">
    <property type="entry name" value="UvrD_C_2"/>
    <property type="match status" value="1"/>
</dbReference>
<dbReference type="GO" id="GO:0003678">
    <property type="term" value="F:DNA helicase activity"/>
    <property type="evidence" value="ECO:0007669"/>
    <property type="project" value="UniProtKB-ARBA"/>
</dbReference>
<dbReference type="GO" id="GO:0005524">
    <property type="term" value="F:ATP binding"/>
    <property type="evidence" value="ECO:0007669"/>
    <property type="project" value="UniProtKB-KW"/>
</dbReference>
<keyword evidence="1" id="KW-0547">Nucleotide-binding</keyword>
<feature type="compositionally biased region" description="Pro residues" evidence="3">
    <location>
        <begin position="61"/>
        <end position="71"/>
    </location>
</feature>
<dbReference type="Pfam" id="PF09538">
    <property type="entry name" value="FYDLN_acid"/>
    <property type="match status" value="1"/>
</dbReference>
<dbReference type="Gene3D" id="3.40.50.300">
    <property type="entry name" value="P-loop containing nucleotide triphosphate hydrolases"/>
    <property type="match status" value="2"/>
</dbReference>
<feature type="compositionally biased region" description="Basic and acidic residues" evidence="3">
    <location>
        <begin position="73"/>
        <end position="82"/>
    </location>
</feature>
<protein>
    <submittedName>
        <fullName evidence="5">Exodeoxyribonuclease-5</fullName>
    </submittedName>
</protein>
<dbReference type="AlphaFoldDB" id="A0A366FIG2"/>
<sequence>MAIGRLGTKRQCLACGAKFYDLGRKPPTCSRCGARVEPKAAPAAAAAVAAPPAAGRAKKPAAPPAPTPAPTPAREKRSGREWTREQAAAIDRVGAWLKAGEPQVFRLFGYAGVGKTTLARHVAEGADGETAFAAFTGKAAMVMRAHGCAGATTIHALIYRAAEGADGAPTFTINEDGAASRASLIVIDECSMVDAELARDLLSFGKPILVLGDPFQLPPVKGGGYFTESPPDVMLTEIHRQAEDNPIIRLSQIVRAGGDLKDGAYGESRVIRRSSVDAAQVLAADQVLVGVNRTRRAYNQRIRELEGLKQPLPAAGDRLVCLRNDRAKGLINGSLWRVEALGGVVKDFVRMTVRAEDDAAAKSVKVAVLKAFFEGTEGELAWPLRRESDEFDYGYALTVHKAQGSQWDDVLLFDESFAFREHRARWLYTGLTRAAKRLTIVR</sequence>
<proteinExistence type="predicted"/>
<reference evidence="5 6" key="1">
    <citation type="submission" date="2018-06" db="EMBL/GenBank/DDBJ databases">
        <title>Genomic Encyclopedia of Type Strains, Phase IV (KMG-IV): sequencing the most valuable type-strain genomes for metagenomic binning, comparative biology and taxonomic classification.</title>
        <authorList>
            <person name="Goeker M."/>
        </authorList>
    </citation>
    <scope>NUCLEOTIDE SEQUENCE [LARGE SCALE GENOMIC DNA]</scope>
    <source>
        <strain evidence="5 6">DSM 24875</strain>
    </source>
</reference>
<dbReference type="PANTHER" id="PTHR43788">
    <property type="entry name" value="DNA2/NAM7 HELICASE FAMILY MEMBER"/>
    <property type="match status" value="1"/>
</dbReference>
<evidence type="ECO:0000313" key="6">
    <source>
        <dbReference type="Proteomes" id="UP000253529"/>
    </source>
</evidence>
<dbReference type="EMBL" id="QNRK01000011">
    <property type="protein sequence ID" value="RBP13760.1"/>
    <property type="molecule type" value="Genomic_DNA"/>
</dbReference>
<dbReference type="Pfam" id="PF13604">
    <property type="entry name" value="AAA_30"/>
    <property type="match status" value="1"/>
</dbReference>
<evidence type="ECO:0000256" key="1">
    <source>
        <dbReference type="ARBA" id="ARBA00022741"/>
    </source>
</evidence>
<accession>A0A366FIG2</accession>
<dbReference type="InterPro" id="IPR050534">
    <property type="entry name" value="Coronavir_polyprotein_1ab"/>
</dbReference>
<feature type="domain" description="UvrD-like helicase C-terminal" evidence="4">
    <location>
        <begin position="393"/>
        <end position="441"/>
    </location>
</feature>
<organism evidence="5 6">
    <name type="scientific">Roseiarcus fermentans</name>
    <dbReference type="NCBI Taxonomy" id="1473586"/>
    <lineage>
        <taxon>Bacteria</taxon>
        <taxon>Pseudomonadati</taxon>
        <taxon>Pseudomonadota</taxon>
        <taxon>Alphaproteobacteria</taxon>
        <taxon>Hyphomicrobiales</taxon>
        <taxon>Roseiarcaceae</taxon>
        <taxon>Roseiarcus</taxon>
    </lineage>
</organism>
<dbReference type="InterPro" id="IPR027785">
    <property type="entry name" value="UvrD-like_helicase_C"/>
</dbReference>
<dbReference type="InterPro" id="IPR027417">
    <property type="entry name" value="P-loop_NTPase"/>
</dbReference>
<keyword evidence="6" id="KW-1185">Reference proteome</keyword>
<evidence type="ECO:0000256" key="3">
    <source>
        <dbReference type="SAM" id="MobiDB-lite"/>
    </source>
</evidence>
<dbReference type="PANTHER" id="PTHR43788:SF6">
    <property type="entry name" value="DNA HELICASE B"/>
    <property type="match status" value="1"/>
</dbReference>
<evidence type="ECO:0000256" key="2">
    <source>
        <dbReference type="ARBA" id="ARBA00022840"/>
    </source>
</evidence>
<evidence type="ECO:0000313" key="5">
    <source>
        <dbReference type="EMBL" id="RBP13760.1"/>
    </source>
</evidence>
<dbReference type="SUPFAM" id="SSF52540">
    <property type="entry name" value="P-loop containing nucleoside triphosphate hydrolases"/>
    <property type="match status" value="2"/>
</dbReference>